<keyword evidence="4" id="KW-1185">Reference proteome</keyword>
<dbReference type="PANTHER" id="PTHR45966">
    <property type="entry name" value="GDSL-LIKE LIPASE/ACYLHYDROLASE"/>
    <property type="match status" value="1"/>
</dbReference>
<evidence type="ECO:0000313" key="3">
    <source>
        <dbReference type="EMBL" id="KDP40646.1"/>
    </source>
</evidence>
<evidence type="ECO:0000256" key="1">
    <source>
        <dbReference type="ARBA" id="ARBA00008668"/>
    </source>
</evidence>
<dbReference type="Pfam" id="PF00657">
    <property type="entry name" value="Lipase_GDSL"/>
    <property type="match status" value="1"/>
</dbReference>
<dbReference type="Gene3D" id="3.40.50.1110">
    <property type="entry name" value="SGNH hydrolase"/>
    <property type="match status" value="1"/>
</dbReference>
<dbReference type="InterPro" id="IPR001087">
    <property type="entry name" value="GDSL"/>
</dbReference>
<evidence type="ECO:0000256" key="2">
    <source>
        <dbReference type="ARBA" id="ARBA00022729"/>
    </source>
</evidence>
<accession>A0A067KWR1</accession>
<dbReference type="InterPro" id="IPR044552">
    <property type="entry name" value="GLIP1-5/GLL25"/>
</dbReference>
<protein>
    <submittedName>
        <fullName evidence="3">Uncharacterized protein</fullName>
    </submittedName>
</protein>
<evidence type="ECO:0000313" key="4">
    <source>
        <dbReference type="Proteomes" id="UP000027138"/>
    </source>
</evidence>
<dbReference type="PANTHER" id="PTHR45966:SF1">
    <property type="entry name" value="GDSL ESTERASE_LIPASE 1-RELATED"/>
    <property type="match status" value="1"/>
</dbReference>
<dbReference type="GO" id="GO:0016298">
    <property type="term" value="F:lipase activity"/>
    <property type="evidence" value="ECO:0007669"/>
    <property type="project" value="TreeGrafter"/>
</dbReference>
<organism evidence="3 4">
    <name type="scientific">Jatropha curcas</name>
    <name type="common">Barbados nut</name>
    <dbReference type="NCBI Taxonomy" id="180498"/>
    <lineage>
        <taxon>Eukaryota</taxon>
        <taxon>Viridiplantae</taxon>
        <taxon>Streptophyta</taxon>
        <taxon>Embryophyta</taxon>
        <taxon>Tracheophyta</taxon>
        <taxon>Spermatophyta</taxon>
        <taxon>Magnoliopsida</taxon>
        <taxon>eudicotyledons</taxon>
        <taxon>Gunneridae</taxon>
        <taxon>Pentapetalae</taxon>
        <taxon>rosids</taxon>
        <taxon>fabids</taxon>
        <taxon>Malpighiales</taxon>
        <taxon>Euphorbiaceae</taxon>
        <taxon>Crotonoideae</taxon>
        <taxon>Jatropheae</taxon>
        <taxon>Jatropha</taxon>
    </lineage>
</organism>
<sequence length="222" mass="25010">MKEQLRQKLGDEETNTLISNAVFSFSVGTNDYIAAAFPQSFVSRDEELVEIVIGNITDVIKEIYKEGGRKFAYVNVGPFDCAPPARARSPDGGCLEQLTAAFKLHNQKIPTVLQDLQSELHGFKYANFDFNKAFSERINNPSQYGFKEGKAACCEDRPYRGLGNCGKNNGTIRFYELCDNPNEYVFFDVHPTEKANEQFGELIWNGGVDYISPINFKKLFEA</sequence>
<dbReference type="AlphaFoldDB" id="A0A067KWR1"/>
<keyword evidence="2" id="KW-0732">Signal</keyword>
<dbReference type="EMBL" id="KK914327">
    <property type="protein sequence ID" value="KDP40646.1"/>
    <property type="molecule type" value="Genomic_DNA"/>
</dbReference>
<dbReference type="InterPro" id="IPR036514">
    <property type="entry name" value="SGNH_hydro_sf"/>
</dbReference>
<dbReference type="OrthoDB" id="1600564at2759"/>
<dbReference type="Proteomes" id="UP000027138">
    <property type="component" value="Unassembled WGS sequence"/>
</dbReference>
<gene>
    <name evidence="3" type="ORF">JCGZ_24645</name>
</gene>
<proteinExistence type="inferred from homology"/>
<comment type="similarity">
    <text evidence="1">Belongs to the 'GDSL' lipolytic enzyme family.</text>
</comment>
<reference evidence="3 4" key="1">
    <citation type="journal article" date="2014" name="PLoS ONE">
        <title>Global Analysis of Gene Expression Profiles in Physic Nut (Jatropha curcas L.) Seedlings Exposed to Salt Stress.</title>
        <authorList>
            <person name="Zhang L."/>
            <person name="Zhang C."/>
            <person name="Wu P."/>
            <person name="Chen Y."/>
            <person name="Li M."/>
            <person name="Jiang H."/>
            <person name="Wu G."/>
        </authorList>
    </citation>
    <scope>NUCLEOTIDE SEQUENCE [LARGE SCALE GENOMIC DNA]</scope>
    <source>
        <strain evidence="4">cv. GZQX0401</strain>
        <tissue evidence="3">Young leaves</tissue>
    </source>
</reference>
<name>A0A067KWR1_JATCU</name>